<name>A0A1W1XUD0_9BACT</name>
<dbReference type="RefSeq" id="WP_212636966.1">
    <property type="nucleotide sequence ID" value="NZ_FWXF01000021.1"/>
</dbReference>
<keyword evidence="3" id="KW-1185">Reference proteome</keyword>
<proteinExistence type="predicted"/>
<dbReference type="STRING" id="1121390.SAMN02746041_02962"/>
<dbReference type="Pfam" id="PF01471">
    <property type="entry name" value="PG_binding_1"/>
    <property type="match status" value="1"/>
</dbReference>
<dbReference type="SUPFAM" id="SSF47090">
    <property type="entry name" value="PGBD-like"/>
    <property type="match status" value="1"/>
</dbReference>
<dbReference type="AlphaFoldDB" id="A0A1W1XUD0"/>
<dbReference type="EMBL" id="FWXF01000021">
    <property type="protein sequence ID" value="SMC27465.1"/>
    <property type="molecule type" value="Genomic_DNA"/>
</dbReference>
<gene>
    <name evidence="2" type="ORF">SAMN02746041_02962</name>
</gene>
<dbReference type="Gene3D" id="1.10.101.10">
    <property type="entry name" value="PGBD-like superfamily/PGBD"/>
    <property type="match status" value="1"/>
</dbReference>
<evidence type="ECO:0000313" key="3">
    <source>
        <dbReference type="Proteomes" id="UP000192783"/>
    </source>
</evidence>
<dbReference type="Proteomes" id="UP000192783">
    <property type="component" value="Unassembled WGS sequence"/>
</dbReference>
<reference evidence="2 3" key="1">
    <citation type="submission" date="2017-04" db="EMBL/GenBank/DDBJ databases">
        <authorList>
            <person name="Afonso C.L."/>
            <person name="Miller P.J."/>
            <person name="Scott M.A."/>
            <person name="Spackman E."/>
            <person name="Goraichik I."/>
            <person name="Dimitrov K.M."/>
            <person name="Suarez D.L."/>
            <person name="Swayne D.E."/>
        </authorList>
    </citation>
    <scope>NUCLEOTIDE SEQUENCE [LARGE SCALE GENOMIC DNA]</scope>
    <source>
        <strain evidence="2 3">DSM 13146</strain>
    </source>
</reference>
<dbReference type="InterPro" id="IPR002477">
    <property type="entry name" value="Peptidoglycan-bd-like"/>
</dbReference>
<evidence type="ECO:0000259" key="1">
    <source>
        <dbReference type="Pfam" id="PF01471"/>
    </source>
</evidence>
<dbReference type="Gene3D" id="1.20.141.10">
    <property type="entry name" value="Chitosanase, subunit A, domain 1"/>
    <property type="match status" value="1"/>
</dbReference>
<evidence type="ECO:0000313" key="2">
    <source>
        <dbReference type="EMBL" id="SMC27465.1"/>
    </source>
</evidence>
<accession>A0A1W1XUD0</accession>
<dbReference type="InterPro" id="IPR036366">
    <property type="entry name" value="PGBDSf"/>
</dbReference>
<sequence length="162" mass="18497">MRDRTLERFGTAASLGETQWVQRYVQVRKHWLATHSNPLLHRTVYRMESFEDLMAQDKWGLELPLVVRGVRIHEAVLVGDPVRIWAEEEPERFLRLQTPYLRGDDVRRLQEALAAKGYTVTVDGIFGPQTHRAVVAFQKASGHLKVDGIVGPATRARLDLTS</sequence>
<dbReference type="InterPro" id="IPR036365">
    <property type="entry name" value="PGBD-like_sf"/>
</dbReference>
<feature type="domain" description="Peptidoglycan binding-like" evidence="1">
    <location>
        <begin position="102"/>
        <end position="158"/>
    </location>
</feature>
<protein>
    <submittedName>
        <fullName evidence="2">Putative peptidoglycan binding domain-containing protein</fullName>
    </submittedName>
</protein>
<organism evidence="2 3">
    <name type="scientific">Desulfacinum hydrothermale DSM 13146</name>
    <dbReference type="NCBI Taxonomy" id="1121390"/>
    <lineage>
        <taxon>Bacteria</taxon>
        <taxon>Pseudomonadati</taxon>
        <taxon>Thermodesulfobacteriota</taxon>
        <taxon>Syntrophobacteria</taxon>
        <taxon>Syntrophobacterales</taxon>
        <taxon>Syntrophobacteraceae</taxon>
        <taxon>Desulfacinum</taxon>
    </lineage>
</organism>